<accession>A0A4D6N301</accession>
<evidence type="ECO:0000313" key="1">
    <source>
        <dbReference type="EMBL" id="QCE06485.1"/>
    </source>
</evidence>
<name>A0A4D6N301_VIGUN</name>
<gene>
    <name evidence="1" type="ORF">DEO72_LG9g1498</name>
</gene>
<dbReference type="EMBL" id="CP039353">
    <property type="protein sequence ID" value="QCE06485.1"/>
    <property type="molecule type" value="Genomic_DNA"/>
</dbReference>
<reference evidence="1 2" key="1">
    <citation type="submission" date="2019-04" db="EMBL/GenBank/DDBJ databases">
        <title>An improved genome assembly and genetic linkage map for asparagus bean, Vigna unguiculata ssp. sesquipedialis.</title>
        <authorList>
            <person name="Xia Q."/>
            <person name="Zhang R."/>
            <person name="Dong Y."/>
        </authorList>
    </citation>
    <scope>NUCLEOTIDE SEQUENCE [LARGE SCALE GENOMIC DNA]</scope>
    <source>
        <tissue evidence="1">Leaf</tissue>
    </source>
</reference>
<sequence length="116" mass="13290">MSCGPSLSSYNSWGQHGGGSRVLGGAPIYDHGELTVVQITRTVKNLGKQFWGCVNFKRRGEDMVKCNFFRLCFEDSVDERDDVILRQRKRIFGLEKSVRVWKKRFQLSIAGMLFLV</sequence>
<organism evidence="1 2">
    <name type="scientific">Vigna unguiculata</name>
    <name type="common">Cowpea</name>
    <dbReference type="NCBI Taxonomy" id="3917"/>
    <lineage>
        <taxon>Eukaryota</taxon>
        <taxon>Viridiplantae</taxon>
        <taxon>Streptophyta</taxon>
        <taxon>Embryophyta</taxon>
        <taxon>Tracheophyta</taxon>
        <taxon>Spermatophyta</taxon>
        <taxon>Magnoliopsida</taxon>
        <taxon>eudicotyledons</taxon>
        <taxon>Gunneridae</taxon>
        <taxon>Pentapetalae</taxon>
        <taxon>rosids</taxon>
        <taxon>fabids</taxon>
        <taxon>Fabales</taxon>
        <taxon>Fabaceae</taxon>
        <taxon>Papilionoideae</taxon>
        <taxon>50 kb inversion clade</taxon>
        <taxon>NPAAA clade</taxon>
        <taxon>indigoferoid/millettioid clade</taxon>
        <taxon>Phaseoleae</taxon>
        <taxon>Vigna</taxon>
    </lineage>
</organism>
<evidence type="ECO:0008006" key="3">
    <source>
        <dbReference type="Google" id="ProtNLM"/>
    </source>
</evidence>
<dbReference type="AlphaFoldDB" id="A0A4D6N301"/>
<proteinExistence type="predicted"/>
<dbReference type="Proteomes" id="UP000501690">
    <property type="component" value="Linkage Group LG9"/>
</dbReference>
<keyword evidence="2" id="KW-1185">Reference proteome</keyword>
<protein>
    <recommendedName>
        <fullName evidence="3">Zinc finger GRF-type domain-containing protein</fullName>
    </recommendedName>
</protein>
<evidence type="ECO:0000313" key="2">
    <source>
        <dbReference type="Proteomes" id="UP000501690"/>
    </source>
</evidence>